<keyword evidence="2 4" id="KW-0808">Transferase</keyword>
<evidence type="ECO:0000313" key="5">
    <source>
        <dbReference type="Proteomes" id="UP001291309"/>
    </source>
</evidence>
<dbReference type="SUPFAM" id="SSF53335">
    <property type="entry name" value="S-adenosyl-L-methionine-dependent methyltransferases"/>
    <property type="match status" value="1"/>
</dbReference>
<keyword evidence="1 4" id="KW-0489">Methyltransferase</keyword>
<protein>
    <submittedName>
        <fullName evidence="4">Class I SAM-dependent methyltransferase</fullName>
        <ecNumber evidence="4">2.1.1.-</ecNumber>
    </submittedName>
</protein>
<dbReference type="Gene3D" id="3.40.50.150">
    <property type="entry name" value="Vaccinia Virus protein VP39"/>
    <property type="match status" value="1"/>
</dbReference>
<accession>A0ABU5GZ89</accession>
<dbReference type="Pfam" id="PF01596">
    <property type="entry name" value="Methyltransf_3"/>
    <property type="match status" value="1"/>
</dbReference>
<comment type="caution">
    <text evidence="4">The sequence shown here is derived from an EMBL/GenBank/DDBJ whole genome shotgun (WGS) entry which is preliminary data.</text>
</comment>
<dbReference type="GO" id="GO:0008168">
    <property type="term" value="F:methyltransferase activity"/>
    <property type="evidence" value="ECO:0007669"/>
    <property type="project" value="UniProtKB-KW"/>
</dbReference>
<name>A0ABU5GZ89_9BACT</name>
<dbReference type="InterPro" id="IPR002935">
    <property type="entry name" value="SAM_O-MeTrfase"/>
</dbReference>
<gene>
    <name evidence="4" type="ORF">SYV04_08930</name>
</gene>
<evidence type="ECO:0000313" key="4">
    <source>
        <dbReference type="EMBL" id="MDY7226508.1"/>
    </source>
</evidence>
<dbReference type="GO" id="GO:0032259">
    <property type="term" value="P:methylation"/>
    <property type="evidence" value="ECO:0007669"/>
    <property type="project" value="UniProtKB-KW"/>
</dbReference>
<dbReference type="Proteomes" id="UP001291309">
    <property type="component" value="Unassembled WGS sequence"/>
</dbReference>
<reference evidence="4 5" key="1">
    <citation type="submission" date="2023-12" db="EMBL/GenBank/DDBJ databases">
        <title>the genome sequence of Hyalangium sp. s54d21.</title>
        <authorList>
            <person name="Zhang X."/>
        </authorList>
    </citation>
    <scope>NUCLEOTIDE SEQUENCE [LARGE SCALE GENOMIC DNA]</scope>
    <source>
        <strain evidence="5">s54d21</strain>
    </source>
</reference>
<dbReference type="InterPro" id="IPR029063">
    <property type="entry name" value="SAM-dependent_MTases_sf"/>
</dbReference>
<dbReference type="CDD" id="cd02440">
    <property type="entry name" value="AdoMet_MTases"/>
    <property type="match status" value="1"/>
</dbReference>
<dbReference type="PANTHER" id="PTHR43167:SF1">
    <property type="entry name" value="PUTATIVE (AFU_ORTHOLOGUE AFUA_6G01830)-RELATED"/>
    <property type="match status" value="1"/>
</dbReference>
<keyword evidence="3" id="KW-0949">S-adenosyl-L-methionine</keyword>
<dbReference type="RefSeq" id="WP_321545239.1">
    <property type="nucleotide sequence ID" value="NZ_JAXIVS010000003.1"/>
</dbReference>
<evidence type="ECO:0000256" key="2">
    <source>
        <dbReference type="ARBA" id="ARBA00022679"/>
    </source>
</evidence>
<dbReference type="PROSITE" id="PS51682">
    <property type="entry name" value="SAM_OMT_I"/>
    <property type="match status" value="1"/>
</dbReference>
<dbReference type="EC" id="2.1.1.-" evidence="4"/>
<proteinExistence type="predicted"/>
<dbReference type="PANTHER" id="PTHR43167">
    <property type="entry name" value="PUTATIVE (AFU_ORTHOLOGUE AFUA_6G01830)-RELATED"/>
    <property type="match status" value="1"/>
</dbReference>
<evidence type="ECO:0000256" key="3">
    <source>
        <dbReference type="ARBA" id="ARBA00022691"/>
    </source>
</evidence>
<organism evidence="4 5">
    <name type="scientific">Hyalangium rubrum</name>
    <dbReference type="NCBI Taxonomy" id="3103134"/>
    <lineage>
        <taxon>Bacteria</taxon>
        <taxon>Pseudomonadati</taxon>
        <taxon>Myxococcota</taxon>
        <taxon>Myxococcia</taxon>
        <taxon>Myxococcales</taxon>
        <taxon>Cystobacterineae</taxon>
        <taxon>Archangiaceae</taxon>
        <taxon>Hyalangium</taxon>
    </lineage>
</organism>
<sequence length="207" mass="22559">MNEKVTAVLDAYHARMRAEEQRMSEAPPTGGSGDWRDQVLLAVGPDTGKLINILVRSLKAPNILELGTSYGYSGIWLAEAAQATGGRLTTVELQDYKTAYARDMATKAGLADSIDFKVGDALQVIADLPFKLDFVLVDLWKNLYEPCLEAFYPKLNPGAIIVADNMLRPGGEEVKRYGRAVRAKPGMTSVMLPVGSGLEISRFEPNP</sequence>
<evidence type="ECO:0000256" key="1">
    <source>
        <dbReference type="ARBA" id="ARBA00022603"/>
    </source>
</evidence>
<keyword evidence="5" id="KW-1185">Reference proteome</keyword>
<dbReference type="EMBL" id="JAXIVS010000003">
    <property type="protein sequence ID" value="MDY7226508.1"/>
    <property type="molecule type" value="Genomic_DNA"/>
</dbReference>